<feature type="non-terminal residue" evidence="2">
    <location>
        <position position="116"/>
    </location>
</feature>
<sequence>MTQVIGIAWLWCGGHGRAGAFWAFVSVLTGTVFFLAGWFKPQDDTYARATYELQLFQSDVEAKGLCMTLKAEKLTISGLDCDRILSTPILTRYQILENTVGRLLGPPSRVMSSMLA</sequence>
<name>A0AAN6RMP6_9PEZI</name>
<keyword evidence="3" id="KW-1185">Reference proteome</keyword>
<comment type="caution">
    <text evidence="2">The sequence shown here is derived from an EMBL/GenBank/DDBJ whole genome shotgun (WGS) entry which is preliminary data.</text>
</comment>
<reference evidence="2" key="1">
    <citation type="journal article" date="2023" name="Mol. Phylogenet. Evol.">
        <title>Genome-scale phylogeny and comparative genomics of the fungal order Sordariales.</title>
        <authorList>
            <person name="Hensen N."/>
            <person name="Bonometti L."/>
            <person name="Westerberg I."/>
            <person name="Brannstrom I.O."/>
            <person name="Guillou S."/>
            <person name="Cros-Aarteil S."/>
            <person name="Calhoun S."/>
            <person name="Haridas S."/>
            <person name="Kuo A."/>
            <person name="Mondo S."/>
            <person name="Pangilinan J."/>
            <person name="Riley R."/>
            <person name="LaButti K."/>
            <person name="Andreopoulos B."/>
            <person name="Lipzen A."/>
            <person name="Chen C."/>
            <person name="Yan M."/>
            <person name="Daum C."/>
            <person name="Ng V."/>
            <person name="Clum A."/>
            <person name="Steindorff A."/>
            <person name="Ohm R.A."/>
            <person name="Martin F."/>
            <person name="Silar P."/>
            <person name="Natvig D.O."/>
            <person name="Lalanne C."/>
            <person name="Gautier V."/>
            <person name="Ament-Velasquez S.L."/>
            <person name="Kruys A."/>
            <person name="Hutchinson M.I."/>
            <person name="Powell A.J."/>
            <person name="Barry K."/>
            <person name="Miller A.N."/>
            <person name="Grigoriev I.V."/>
            <person name="Debuchy R."/>
            <person name="Gladieux P."/>
            <person name="Hiltunen Thoren M."/>
            <person name="Johannesson H."/>
        </authorList>
    </citation>
    <scope>NUCLEOTIDE SEQUENCE</scope>
    <source>
        <strain evidence="2">CBS 103.79</strain>
    </source>
</reference>
<dbReference type="Proteomes" id="UP001303889">
    <property type="component" value="Unassembled WGS sequence"/>
</dbReference>
<proteinExistence type="predicted"/>
<keyword evidence="1" id="KW-0812">Transmembrane</keyword>
<organism evidence="2 3">
    <name type="scientific">Staphylotrichum tortipilum</name>
    <dbReference type="NCBI Taxonomy" id="2831512"/>
    <lineage>
        <taxon>Eukaryota</taxon>
        <taxon>Fungi</taxon>
        <taxon>Dikarya</taxon>
        <taxon>Ascomycota</taxon>
        <taxon>Pezizomycotina</taxon>
        <taxon>Sordariomycetes</taxon>
        <taxon>Sordariomycetidae</taxon>
        <taxon>Sordariales</taxon>
        <taxon>Chaetomiaceae</taxon>
        <taxon>Staphylotrichum</taxon>
    </lineage>
</organism>
<dbReference type="AlphaFoldDB" id="A0AAN6RMP6"/>
<evidence type="ECO:0000313" key="3">
    <source>
        <dbReference type="Proteomes" id="UP001303889"/>
    </source>
</evidence>
<gene>
    <name evidence="2" type="ORF">C8A05DRAFT_39919</name>
</gene>
<evidence type="ECO:0000256" key="1">
    <source>
        <dbReference type="SAM" id="Phobius"/>
    </source>
</evidence>
<dbReference type="EMBL" id="MU856556">
    <property type="protein sequence ID" value="KAK3896540.1"/>
    <property type="molecule type" value="Genomic_DNA"/>
</dbReference>
<reference evidence="2" key="2">
    <citation type="submission" date="2023-05" db="EMBL/GenBank/DDBJ databases">
        <authorList>
            <consortium name="Lawrence Berkeley National Laboratory"/>
            <person name="Steindorff A."/>
            <person name="Hensen N."/>
            <person name="Bonometti L."/>
            <person name="Westerberg I."/>
            <person name="Brannstrom I.O."/>
            <person name="Guillou S."/>
            <person name="Cros-Aarteil S."/>
            <person name="Calhoun S."/>
            <person name="Haridas S."/>
            <person name="Kuo A."/>
            <person name="Mondo S."/>
            <person name="Pangilinan J."/>
            <person name="Riley R."/>
            <person name="Labutti K."/>
            <person name="Andreopoulos B."/>
            <person name="Lipzen A."/>
            <person name="Chen C."/>
            <person name="Yanf M."/>
            <person name="Daum C."/>
            <person name="Ng V."/>
            <person name="Clum A."/>
            <person name="Ohm R."/>
            <person name="Martin F."/>
            <person name="Silar P."/>
            <person name="Natvig D."/>
            <person name="Lalanne C."/>
            <person name="Gautier V."/>
            <person name="Ament-Velasquez S.L."/>
            <person name="Kruys A."/>
            <person name="Hutchinson M.I."/>
            <person name="Powell A.J."/>
            <person name="Barry K."/>
            <person name="Miller A.N."/>
            <person name="Grigoriev I.V."/>
            <person name="Debuchy R."/>
            <person name="Gladieux P."/>
            <person name="Thoren M.H."/>
            <person name="Johannesson H."/>
        </authorList>
    </citation>
    <scope>NUCLEOTIDE SEQUENCE</scope>
    <source>
        <strain evidence="2">CBS 103.79</strain>
    </source>
</reference>
<protein>
    <submittedName>
        <fullName evidence="2">Uncharacterized protein</fullName>
    </submittedName>
</protein>
<keyword evidence="1" id="KW-1133">Transmembrane helix</keyword>
<evidence type="ECO:0000313" key="2">
    <source>
        <dbReference type="EMBL" id="KAK3896540.1"/>
    </source>
</evidence>
<feature type="transmembrane region" description="Helical" evidence="1">
    <location>
        <begin position="20"/>
        <end position="39"/>
    </location>
</feature>
<accession>A0AAN6RMP6</accession>
<keyword evidence="1" id="KW-0472">Membrane</keyword>